<feature type="transmembrane region" description="Helical" evidence="7">
    <location>
        <begin position="187"/>
        <end position="211"/>
    </location>
</feature>
<feature type="transmembrane region" description="Helical" evidence="7">
    <location>
        <begin position="261"/>
        <end position="283"/>
    </location>
</feature>
<dbReference type="InterPro" id="IPR017039">
    <property type="entry name" value="Virul_fac_BrkB"/>
</dbReference>
<dbReference type="EMBL" id="JAZEWV010000040">
    <property type="protein sequence ID" value="MEE4546119.1"/>
    <property type="molecule type" value="Genomic_DNA"/>
</dbReference>
<evidence type="ECO:0000256" key="7">
    <source>
        <dbReference type="SAM" id="Phobius"/>
    </source>
</evidence>
<accession>A0ABU7PJV8</accession>
<keyword evidence="2" id="KW-1003">Cell membrane</keyword>
<dbReference type="Proteomes" id="UP001344658">
    <property type="component" value="Unassembled WGS sequence"/>
</dbReference>
<keyword evidence="4 7" id="KW-1133">Transmembrane helix</keyword>
<evidence type="ECO:0000256" key="6">
    <source>
        <dbReference type="SAM" id="MobiDB-lite"/>
    </source>
</evidence>
<feature type="compositionally biased region" description="Basic and acidic residues" evidence="6">
    <location>
        <begin position="19"/>
        <end position="44"/>
    </location>
</feature>
<evidence type="ECO:0000256" key="5">
    <source>
        <dbReference type="ARBA" id="ARBA00023136"/>
    </source>
</evidence>
<keyword evidence="9" id="KW-1185">Reference proteome</keyword>
<evidence type="ECO:0000256" key="2">
    <source>
        <dbReference type="ARBA" id="ARBA00022475"/>
    </source>
</evidence>
<proteinExistence type="predicted"/>
<evidence type="ECO:0000256" key="1">
    <source>
        <dbReference type="ARBA" id="ARBA00004651"/>
    </source>
</evidence>
<sequence length="345" mass="37055">MATGDGTMRRERKARRDPRRAQQDEAEGEAQHDGEREGERERVGAHRRAGRWVMGFFRFARTLGRALAAAWDKDATERAAALTYYAVLALFPALLMTFSLIGLAGGPSDSHLAAGLTALLPAPSRSAVSDTLQRMAEDTSATTSLAVVSGVGAAWSACSYAAVFRRALHHVHGVEDHRPAWRTAPRILLTSVTLLVALVSGTVCLVVSGELSRRAGALLHVAGPLVSAWRGLRWPLLLVVAAVLVLVLFRSGPRGTRSLRTMAPGGAVAVGLWLLASAGFAVYTARMDTYHRLYGPLGGAVAFLVWLWLSNLALMVGAHFNVEHARALIRRSRPAETPTEPAPAH</sequence>
<dbReference type="PIRSF" id="PIRSF035875">
    <property type="entry name" value="RNase_BN"/>
    <property type="match status" value="1"/>
</dbReference>
<comment type="subcellular location">
    <subcellularLocation>
        <location evidence="1">Cell membrane</location>
        <topology evidence="1">Multi-pass membrane protein</topology>
    </subcellularLocation>
</comment>
<feature type="transmembrane region" description="Helical" evidence="7">
    <location>
        <begin position="141"/>
        <end position="163"/>
    </location>
</feature>
<keyword evidence="3 7" id="KW-0812">Transmembrane</keyword>
<feature type="transmembrane region" description="Helical" evidence="7">
    <location>
        <begin position="82"/>
        <end position="104"/>
    </location>
</feature>
<reference evidence="8 9" key="1">
    <citation type="submission" date="2023-12" db="EMBL/GenBank/DDBJ databases">
        <title>Streptomyces sp. V4-01.</title>
        <authorList>
            <person name="Somphong A."/>
            <person name="Phongsopitanun W."/>
        </authorList>
    </citation>
    <scope>NUCLEOTIDE SEQUENCE [LARGE SCALE GENOMIC DNA]</scope>
    <source>
        <strain evidence="8 9">V4-01</strain>
    </source>
</reference>
<feature type="transmembrane region" description="Helical" evidence="7">
    <location>
        <begin position="231"/>
        <end position="249"/>
    </location>
</feature>
<dbReference type="PANTHER" id="PTHR30213">
    <property type="entry name" value="INNER MEMBRANE PROTEIN YHJD"/>
    <property type="match status" value="1"/>
</dbReference>
<evidence type="ECO:0000256" key="4">
    <source>
        <dbReference type="ARBA" id="ARBA00022989"/>
    </source>
</evidence>
<feature type="region of interest" description="Disordered" evidence="6">
    <location>
        <begin position="1"/>
        <end position="44"/>
    </location>
</feature>
<dbReference type="NCBIfam" id="TIGR00765">
    <property type="entry name" value="yihY_not_rbn"/>
    <property type="match status" value="1"/>
</dbReference>
<dbReference type="PANTHER" id="PTHR30213:SF0">
    <property type="entry name" value="UPF0761 MEMBRANE PROTEIN YIHY"/>
    <property type="match status" value="1"/>
</dbReference>
<dbReference type="RefSeq" id="WP_330799822.1">
    <property type="nucleotide sequence ID" value="NZ_JAZEWV010000040.1"/>
</dbReference>
<keyword evidence="5 7" id="KW-0472">Membrane</keyword>
<evidence type="ECO:0000313" key="9">
    <source>
        <dbReference type="Proteomes" id="UP001344658"/>
    </source>
</evidence>
<gene>
    <name evidence="8" type="ORF">V2S66_29655</name>
</gene>
<name>A0ABU7PJV8_9ACTN</name>
<protein>
    <submittedName>
        <fullName evidence="8">YihY/virulence factor BrkB family protein</fullName>
    </submittedName>
</protein>
<feature type="transmembrane region" description="Helical" evidence="7">
    <location>
        <begin position="303"/>
        <end position="322"/>
    </location>
</feature>
<dbReference type="Pfam" id="PF03631">
    <property type="entry name" value="Virul_fac_BrkB"/>
    <property type="match status" value="1"/>
</dbReference>
<organism evidence="8 9">
    <name type="scientific">Actinacidiphila polyblastidii</name>
    <dbReference type="NCBI Taxonomy" id="3110430"/>
    <lineage>
        <taxon>Bacteria</taxon>
        <taxon>Bacillati</taxon>
        <taxon>Actinomycetota</taxon>
        <taxon>Actinomycetes</taxon>
        <taxon>Kitasatosporales</taxon>
        <taxon>Streptomycetaceae</taxon>
        <taxon>Actinacidiphila</taxon>
    </lineage>
</organism>
<evidence type="ECO:0000313" key="8">
    <source>
        <dbReference type="EMBL" id="MEE4546119.1"/>
    </source>
</evidence>
<evidence type="ECO:0000256" key="3">
    <source>
        <dbReference type="ARBA" id="ARBA00022692"/>
    </source>
</evidence>
<comment type="caution">
    <text evidence="8">The sequence shown here is derived from an EMBL/GenBank/DDBJ whole genome shotgun (WGS) entry which is preliminary data.</text>
</comment>